<dbReference type="InterPro" id="IPR039478">
    <property type="entry name" value="FAM184A/B_N"/>
</dbReference>
<feature type="domain" description="Protein FAM184A/B N-terminal" evidence="4">
    <location>
        <begin position="59"/>
        <end position="198"/>
    </location>
</feature>
<feature type="region of interest" description="Disordered" evidence="3">
    <location>
        <begin position="184"/>
        <end position="217"/>
    </location>
</feature>
<sequence length="217" mass="25023">FPSHFPVVRMKAINSRRQTYGVLEDNANTPGRPSSSTAYALGDNLHLKMSKKIAQLTKVIYHLNTKNEDHSSSVIGLQKSYENEIDQILKDAYNKMNKYKEQVESEYNKGQYEERVREIEGEKKKEVEAIKAEMERALAKGRDREKSIETALGVRVQEMAKDVAQAKERFKRRVGELEAAVRKGEMMAEEKAEAAERRAKSEVRDSRLLRNKERMMT</sequence>
<reference evidence="5" key="1">
    <citation type="submission" date="2015-04" db="EMBL/GenBank/DDBJ databases">
        <title>The genome sequence of the plant pathogenic Rhizarian Plasmodiophora brassicae reveals insights in its biotrophic life cycle and the origin of chitin synthesis.</title>
        <authorList>
            <person name="Schwelm A."/>
            <person name="Fogelqvist J."/>
            <person name="Knaust A."/>
            <person name="Julke S."/>
            <person name="Lilja T."/>
            <person name="Dhandapani V."/>
            <person name="Bonilla-Rosso G."/>
            <person name="Karlsson M."/>
            <person name="Shevchenko A."/>
            <person name="Choi S.R."/>
            <person name="Kim H.G."/>
            <person name="Park J.Y."/>
            <person name="Lim Y.P."/>
            <person name="Ludwig-Muller J."/>
            <person name="Dixelius C."/>
        </authorList>
    </citation>
    <scope>NUCLEOTIDE SEQUENCE</scope>
    <source>
        <tissue evidence="5">Potato root galls</tissue>
    </source>
</reference>
<evidence type="ECO:0000256" key="3">
    <source>
        <dbReference type="SAM" id="MobiDB-lite"/>
    </source>
</evidence>
<evidence type="ECO:0000256" key="1">
    <source>
        <dbReference type="ARBA" id="ARBA00023054"/>
    </source>
</evidence>
<evidence type="ECO:0000313" key="5">
    <source>
        <dbReference type="EMBL" id="CRZ04048.1"/>
    </source>
</evidence>
<name>A0A0H5QPS5_9EUKA</name>
<dbReference type="PANTHER" id="PTHR18870">
    <property type="entry name" value="PROTEIN TAG-278-RELATED"/>
    <property type="match status" value="1"/>
</dbReference>
<dbReference type="EMBL" id="HACM01003606">
    <property type="protein sequence ID" value="CRZ04048.1"/>
    <property type="molecule type" value="Transcribed_RNA"/>
</dbReference>
<organism evidence="5">
    <name type="scientific">Spongospora subterranea</name>
    <dbReference type="NCBI Taxonomy" id="70186"/>
    <lineage>
        <taxon>Eukaryota</taxon>
        <taxon>Sar</taxon>
        <taxon>Rhizaria</taxon>
        <taxon>Endomyxa</taxon>
        <taxon>Phytomyxea</taxon>
        <taxon>Plasmodiophorida</taxon>
        <taxon>Plasmodiophoridae</taxon>
        <taxon>Spongospora</taxon>
    </lineage>
</organism>
<proteinExistence type="predicted"/>
<keyword evidence="1 2" id="KW-0175">Coiled coil</keyword>
<dbReference type="AlphaFoldDB" id="A0A0H5QPS5"/>
<dbReference type="EMBL" id="HACM01003607">
    <property type="protein sequence ID" value="CRZ04049.1"/>
    <property type="molecule type" value="Transcribed_RNA"/>
</dbReference>
<evidence type="ECO:0000259" key="4">
    <source>
        <dbReference type="Pfam" id="PF15665"/>
    </source>
</evidence>
<feature type="coiled-coil region" evidence="2">
    <location>
        <begin position="89"/>
        <end position="180"/>
    </location>
</feature>
<dbReference type="Pfam" id="PF15665">
    <property type="entry name" value="FAM184"/>
    <property type="match status" value="1"/>
</dbReference>
<evidence type="ECO:0000256" key="2">
    <source>
        <dbReference type="SAM" id="Coils"/>
    </source>
</evidence>
<dbReference type="PANTHER" id="PTHR18870:SF9">
    <property type="entry name" value="PROTEIN TAG-278-RELATED"/>
    <property type="match status" value="1"/>
</dbReference>
<feature type="non-terminal residue" evidence="5">
    <location>
        <position position="1"/>
    </location>
</feature>
<protein>
    <recommendedName>
        <fullName evidence="4">Protein FAM184A/B N-terminal domain-containing protein</fullName>
    </recommendedName>
</protein>
<accession>A0A0H5QPS5</accession>